<dbReference type="InterPro" id="IPR050887">
    <property type="entry name" value="Beta-mannosidase_GH2"/>
</dbReference>
<proteinExistence type="predicted"/>
<dbReference type="Proteomes" id="UP001081071">
    <property type="component" value="Unassembled WGS sequence"/>
</dbReference>
<dbReference type="Gene3D" id="2.60.40.10">
    <property type="entry name" value="Immunoglobulins"/>
    <property type="match status" value="1"/>
</dbReference>
<keyword evidence="6" id="KW-1185">Reference proteome</keyword>
<organism evidence="5 6">
    <name type="scientific">Rhodococcus ruber</name>
    <dbReference type="NCBI Taxonomy" id="1830"/>
    <lineage>
        <taxon>Bacteria</taxon>
        <taxon>Bacillati</taxon>
        <taxon>Actinomycetota</taxon>
        <taxon>Actinomycetes</taxon>
        <taxon>Mycobacteriales</taxon>
        <taxon>Nocardiaceae</taxon>
        <taxon>Rhodococcus</taxon>
    </lineage>
</organism>
<dbReference type="RefSeq" id="WP_269602572.1">
    <property type="nucleotide sequence ID" value="NZ_JAPWIJ010000002.1"/>
</dbReference>
<accession>A0ABT4MAC3</accession>
<dbReference type="InterPro" id="IPR008979">
    <property type="entry name" value="Galactose-bd-like_sf"/>
</dbReference>
<dbReference type="SUPFAM" id="SSF49303">
    <property type="entry name" value="beta-Galactosidase/glucuronidase domain"/>
    <property type="match status" value="2"/>
</dbReference>
<comment type="catalytic activity">
    <reaction evidence="1">
        <text>Hydrolysis of terminal, non-reducing beta-D-mannose residues in beta-D-mannosides.</text>
        <dbReference type="EC" id="3.2.1.25"/>
    </reaction>
</comment>
<dbReference type="PANTHER" id="PTHR43730:SF1">
    <property type="entry name" value="BETA-MANNOSIDASE"/>
    <property type="match status" value="1"/>
</dbReference>
<dbReference type="Gene3D" id="3.20.20.80">
    <property type="entry name" value="Glycosidases"/>
    <property type="match status" value="1"/>
</dbReference>
<dbReference type="InterPro" id="IPR036156">
    <property type="entry name" value="Beta-gal/glucu_dom_sf"/>
</dbReference>
<evidence type="ECO:0000313" key="5">
    <source>
        <dbReference type="EMBL" id="MCZ4517902.1"/>
    </source>
</evidence>
<evidence type="ECO:0000256" key="2">
    <source>
        <dbReference type="ARBA" id="ARBA00012754"/>
    </source>
</evidence>
<evidence type="ECO:0000313" key="6">
    <source>
        <dbReference type="Proteomes" id="UP001081071"/>
    </source>
</evidence>
<comment type="caution">
    <text evidence="5">The sequence shown here is derived from an EMBL/GenBank/DDBJ whole genome shotgun (WGS) entry which is preliminary data.</text>
</comment>
<dbReference type="SUPFAM" id="SSF51445">
    <property type="entry name" value="(Trans)glycosidases"/>
    <property type="match status" value="1"/>
</dbReference>
<keyword evidence="3" id="KW-0378">Hydrolase</keyword>
<dbReference type="SUPFAM" id="SSF49785">
    <property type="entry name" value="Galactose-binding domain-like"/>
    <property type="match status" value="1"/>
</dbReference>
<gene>
    <name evidence="5" type="ORF">O4220_05180</name>
</gene>
<dbReference type="PANTHER" id="PTHR43730">
    <property type="entry name" value="BETA-MANNOSIDASE"/>
    <property type="match status" value="1"/>
</dbReference>
<dbReference type="Gene3D" id="2.60.120.260">
    <property type="entry name" value="Galactose-binding domain-like"/>
    <property type="match status" value="1"/>
</dbReference>
<protein>
    <recommendedName>
        <fullName evidence="2">beta-mannosidase</fullName>
        <ecNumber evidence="2">3.2.1.25</ecNumber>
    </recommendedName>
</protein>
<reference evidence="5" key="1">
    <citation type="submission" date="2022-12" db="EMBL/GenBank/DDBJ databases">
        <authorList>
            <person name="Krivoruchko A.V."/>
            <person name="Elkin A."/>
        </authorList>
    </citation>
    <scope>NUCLEOTIDE SEQUENCE</scope>
    <source>
        <strain evidence="5">IEGM 1391</strain>
    </source>
</reference>
<dbReference type="InterPro" id="IPR017853">
    <property type="entry name" value="GH"/>
</dbReference>
<dbReference type="InterPro" id="IPR013783">
    <property type="entry name" value="Ig-like_fold"/>
</dbReference>
<keyword evidence="4" id="KW-0326">Glycosidase</keyword>
<evidence type="ECO:0000256" key="1">
    <source>
        <dbReference type="ARBA" id="ARBA00000829"/>
    </source>
</evidence>
<evidence type="ECO:0000256" key="4">
    <source>
        <dbReference type="ARBA" id="ARBA00023295"/>
    </source>
</evidence>
<sequence length="807" mass="87253">MIDLLDGVRWRLARTDAGSVLDPDDLPADLDWTDAEVPGTVASALGASRAAVNPDDHDWWFVADVSTADHRRVRVTFGGIATRAQIWIDGNHHRTVTSMFVPEIVDLTECGPTVRIALHVESLAAQLKSRRPRGRWRSSLIAAQGLRHERTTMLGRAPVYGPLPIAVGPWRPVSMTPIPDVRRIELSTAVSGSDGMVVLRAELDSPRDARILIDDTVSSVHTVELGTVAHIDSTLTLPKVELWWPHTHGRPRTYRVAVEIDGTVHPMGVVGFRTVELDRTAGGAQLVVNGEDVFCRGGTWTPLNPVRLWSSEADLRAALEQLRTAGLNMVRVVGTLVYEQPEFWSLCAELGIMVWQDIMFGTVDPPTDETFTASVTRELDALADTVSANPALMVVSGGSETQQQPTMLGLASEGQRMDMLDSVVPGFLADRLPAVAYVTSSPSSAQGQLHTHVGDGIAHYFGVGGYLRPLSDIRTAGVRFAAECLAFAVPPERGSVDRFFGSAAVAGHHPEWKAAVPRDRGSSWDFEDVRDHYVRSIFGVDPHLVRRDDAELYLDYGRAATVEAFTEAFGHWRRASSGCAGALVLTLRDTVPGAGWGIVDTAGVPKAPFYALARASAPMALLLSDNGLDGYSVELVNDGPACTGTIRVVLHAFRGSHEFEQPVKVGTNSSVALTVDSIVGTFTDVNHAYRFGRRTYSAVTAAFLDASGVELARTTVLVGPQTRQNSVGLSAEVVESHSGTWELTVRSEWAAQYVCVDIDNFRVSDSWFHLAPNEPRTLTLVGSGASAPRGHVRALNSVERASVIPGS</sequence>
<name>A0ABT4MAC3_9NOCA</name>
<dbReference type="EMBL" id="JAPWIJ010000002">
    <property type="protein sequence ID" value="MCZ4517902.1"/>
    <property type="molecule type" value="Genomic_DNA"/>
</dbReference>
<evidence type="ECO:0000256" key="3">
    <source>
        <dbReference type="ARBA" id="ARBA00022801"/>
    </source>
</evidence>
<dbReference type="EC" id="3.2.1.25" evidence="2"/>